<keyword evidence="9 10" id="KW-0807">Transducer</keyword>
<organism evidence="11">
    <name type="scientific">Adelphocoris lineolatus</name>
    <name type="common">Alfalfa plant bug</name>
    <dbReference type="NCBI Taxonomy" id="236346"/>
    <lineage>
        <taxon>Eukaryota</taxon>
        <taxon>Metazoa</taxon>
        <taxon>Ecdysozoa</taxon>
        <taxon>Arthropoda</taxon>
        <taxon>Hexapoda</taxon>
        <taxon>Insecta</taxon>
        <taxon>Pterygota</taxon>
        <taxon>Neoptera</taxon>
        <taxon>Paraneoptera</taxon>
        <taxon>Hemiptera</taxon>
        <taxon>Heteroptera</taxon>
        <taxon>Panheteroptera</taxon>
        <taxon>Cimicomorpha</taxon>
        <taxon>Miridae</taxon>
        <taxon>Mirini</taxon>
        <taxon>Adelphocoris</taxon>
    </lineage>
</organism>
<evidence type="ECO:0000256" key="4">
    <source>
        <dbReference type="ARBA" id="ARBA00022692"/>
    </source>
</evidence>
<dbReference type="PANTHER" id="PTHR21137">
    <property type="entry name" value="ODORANT RECEPTOR"/>
    <property type="match status" value="1"/>
</dbReference>
<comment type="subcellular location">
    <subcellularLocation>
        <location evidence="1 10">Cell membrane</location>
        <topology evidence="1 10">Multi-pass membrane protein</topology>
    </subcellularLocation>
</comment>
<dbReference type="GO" id="GO:0005886">
    <property type="term" value="C:plasma membrane"/>
    <property type="evidence" value="ECO:0007669"/>
    <property type="project" value="UniProtKB-SubCell"/>
</dbReference>
<evidence type="ECO:0000313" key="11">
    <source>
        <dbReference type="EMBL" id="AOH73453.1"/>
    </source>
</evidence>
<dbReference type="Pfam" id="PF02949">
    <property type="entry name" value="7tm_6"/>
    <property type="match status" value="1"/>
</dbReference>
<dbReference type="GO" id="GO:0004984">
    <property type="term" value="F:olfactory receptor activity"/>
    <property type="evidence" value="ECO:0007669"/>
    <property type="project" value="InterPro"/>
</dbReference>
<feature type="transmembrane region" description="Helical" evidence="10">
    <location>
        <begin position="321"/>
        <end position="342"/>
    </location>
</feature>
<comment type="similarity">
    <text evidence="10">Belongs to the insect chemoreceptor superfamily. Heteromeric odorant receptor channel (TC 1.A.69) family.</text>
</comment>
<evidence type="ECO:0000256" key="1">
    <source>
        <dbReference type="ARBA" id="ARBA00004651"/>
    </source>
</evidence>
<evidence type="ECO:0000313" key="12">
    <source>
        <dbReference type="EMBL" id="APZ81451.1"/>
    </source>
</evidence>
<keyword evidence="8 10" id="KW-0675">Receptor</keyword>
<feature type="transmembrane region" description="Helical" evidence="10">
    <location>
        <begin position="148"/>
        <end position="170"/>
    </location>
</feature>
<feature type="transmembrane region" description="Helical" evidence="10">
    <location>
        <begin position="44"/>
        <end position="65"/>
    </location>
</feature>
<evidence type="ECO:0000256" key="10">
    <source>
        <dbReference type="RuleBase" id="RU351113"/>
    </source>
</evidence>
<dbReference type="GO" id="GO:0005549">
    <property type="term" value="F:odorant binding"/>
    <property type="evidence" value="ECO:0007669"/>
    <property type="project" value="InterPro"/>
</dbReference>
<feature type="transmembrane region" description="Helical" evidence="10">
    <location>
        <begin position="285"/>
        <end position="309"/>
    </location>
</feature>
<dbReference type="AlphaFoldDB" id="A0A1B3Z575"/>
<reference evidence="11" key="1">
    <citation type="submission" date="2015-08" db="EMBL/GenBank/DDBJ databases">
        <title>Identification and functional characterization of two olfactory receptors in Adelphocoris lineolatus.</title>
        <authorList>
            <person name="Yan S."/>
            <person name="Zhang J."/>
            <person name="Liu Y."/>
            <person name="Wang G."/>
        </authorList>
    </citation>
    <scope>NUCLEOTIDE SEQUENCE</scope>
</reference>
<keyword evidence="5 10" id="KW-0552">Olfaction</keyword>
<evidence type="ECO:0000256" key="3">
    <source>
        <dbReference type="ARBA" id="ARBA00022606"/>
    </source>
</evidence>
<protein>
    <recommendedName>
        <fullName evidence="10">Odorant receptor</fullName>
    </recommendedName>
</protein>
<keyword evidence="3 10" id="KW-0716">Sensory transduction</keyword>
<dbReference type="GO" id="GO:0007165">
    <property type="term" value="P:signal transduction"/>
    <property type="evidence" value="ECO:0007669"/>
    <property type="project" value="UniProtKB-KW"/>
</dbReference>
<accession>A0A1B3Z575</accession>
<dbReference type="EMBL" id="KT596770">
    <property type="protein sequence ID" value="AOH73453.1"/>
    <property type="molecule type" value="mRNA"/>
</dbReference>
<keyword evidence="2" id="KW-1003">Cell membrane</keyword>
<evidence type="ECO:0000256" key="7">
    <source>
        <dbReference type="ARBA" id="ARBA00023136"/>
    </source>
</evidence>
<dbReference type="EMBL" id="KU523629">
    <property type="protein sequence ID" value="APZ81451.1"/>
    <property type="molecule type" value="mRNA"/>
</dbReference>
<keyword evidence="4 10" id="KW-0812">Transmembrane</keyword>
<evidence type="ECO:0000256" key="9">
    <source>
        <dbReference type="ARBA" id="ARBA00023224"/>
    </source>
</evidence>
<name>A0A1B3Z575_ADELI</name>
<keyword evidence="7 10" id="KW-0472">Membrane</keyword>
<evidence type="ECO:0000256" key="8">
    <source>
        <dbReference type="ARBA" id="ARBA00023170"/>
    </source>
</evidence>
<evidence type="ECO:0000256" key="6">
    <source>
        <dbReference type="ARBA" id="ARBA00022989"/>
    </source>
</evidence>
<proteinExistence type="evidence at transcript level"/>
<keyword evidence="6 10" id="KW-1133">Transmembrane helix</keyword>
<evidence type="ECO:0000256" key="5">
    <source>
        <dbReference type="ARBA" id="ARBA00022725"/>
    </source>
</evidence>
<reference evidence="12" key="2">
    <citation type="submission" date="2016-01" db="EMBL/GenBank/DDBJ databases">
        <title>Candidate chemosensory genes identified in Adelphocoris lineolatus (Goeze) (Hemiptera: Miridae) by antennal transcriptome analysis.</title>
        <authorList>
            <person name="Xiao Y."/>
        </authorList>
    </citation>
    <scope>NUCLEOTIDE SEQUENCE</scope>
</reference>
<dbReference type="InterPro" id="IPR004117">
    <property type="entry name" value="7tm6_olfct_rcpt"/>
</dbReference>
<evidence type="ECO:0000256" key="2">
    <source>
        <dbReference type="ARBA" id="ARBA00022475"/>
    </source>
</evidence>
<comment type="caution">
    <text evidence="10">Lacks conserved residue(s) required for the propagation of feature annotation.</text>
</comment>
<dbReference type="PANTHER" id="PTHR21137:SF35">
    <property type="entry name" value="ODORANT RECEPTOR 19A-RELATED"/>
    <property type="match status" value="1"/>
</dbReference>
<sequence length="420" mass="49186">MDSDQFRYVREVYRESLGLTGMDVFLDEKPPDHRVIRWHVLRKFFLLFVFVYYPIFISTQIWGIAAGDSNTLKQISFDISLLGHNIQNFIKMGIWITRIQTVRSLCLDFPKFHINNYRPNLASWILEKESKDARNFTGRCYWISYVNLLFWVVLPTSTAGVIYLAYLAGYKEERDTYIPRYSPVRFPVDMTLRSSRLLVAGIEMFQFYFGFLLFQPIDMFFTAIIQMAHAQIRVLNSALFSLDGELQEYWGIQVPEGDPKQPMEVRLIIEDHQKIVKYGQRLREFLNPILGFESFNCITVICNMTIVAASEFSAEGEFLDLALPAFSSILVVFTSLTCFYTFTKMTAVLKDAEESIFHALYASNWYEKDVNYRKSIILMQKLTHTPRRIKMCGIGDMGRSTFIDGSRMVYTYYNFMQRFK</sequence>